<proteinExistence type="predicted"/>
<evidence type="ECO:0000313" key="1">
    <source>
        <dbReference type="EMBL" id="AMQ18796.1"/>
    </source>
</evidence>
<dbReference type="STRING" id="53952.A0127_06225"/>
<organism evidence="1 2">
    <name type="scientific">Thermococcus peptonophilus</name>
    <dbReference type="NCBI Taxonomy" id="53952"/>
    <lineage>
        <taxon>Archaea</taxon>
        <taxon>Methanobacteriati</taxon>
        <taxon>Methanobacteriota</taxon>
        <taxon>Thermococci</taxon>
        <taxon>Thermococcales</taxon>
        <taxon>Thermococcaceae</taxon>
        <taxon>Thermococcus</taxon>
    </lineage>
</organism>
<keyword evidence="2" id="KW-1185">Reference proteome</keyword>
<dbReference type="KEGG" id="tpep:A0127_06225"/>
<reference evidence="2" key="1">
    <citation type="submission" date="2016-03" db="EMBL/GenBank/DDBJ databases">
        <authorList>
            <person name="Oger P.M."/>
        </authorList>
    </citation>
    <scope>NUCLEOTIDE SEQUENCE [LARGE SCALE GENOMIC DNA]</scope>
    <source>
        <strain evidence="2">OG-1</strain>
    </source>
</reference>
<evidence type="ECO:0000313" key="2">
    <source>
        <dbReference type="Proteomes" id="UP000073604"/>
    </source>
</evidence>
<name>A0A142CVJ4_9EURY</name>
<sequence length="385" mass="42532">MKTRLIIVLLISLTIVSLALIRISPPKEDAFTGLCVYSSPGFSTLYNGNQSVAIGRSLEVGRVYTAYGRLRKTSRGLWMDVSSLQVSPPNFPLESIEGAYWTDRSPQLLTPERVYLASPINASKGELVLVKGLEYGKNFYPIEVHTRGLPASPKNGFPFVVEGVVLSTGRYISIWNGSEEFKVLKLRGVEVSPGQRVRVVGIVRVRDYIYLYPSESEDITLLGYSESKPLWNSSIGDIVETECLVLNSGSTLKLNCTDLRLYGFKARTGDLLHIRALRRKSSLLCLNCSIVQPREKLPNELCGYSPGNFAKISGTVTWVKRYRNGFGLANVTYGNCWVLLKLPTSLGVSVTSGENVTAYGFFTTYREKPAFEVRSGDDICSGSSC</sequence>
<protein>
    <submittedName>
        <fullName evidence="1">Uncharacterized protein</fullName>
    </submittedName>
</protein>
<dbReference type="EMBL" id="CP014750">
    <property type="protein sequence ID" value="AMQ18796.1"/>
    <property type="molecule type" value="Genomic_DNA"/>
</dbReference>
<dbReference type="Proteomes" id="UP000073604">
    <property type="component" value="Chromosome"/>
</dbReference>
<accession>A0A142CVJ4</accession>
<dbReference type="OrthoDB" id="86149at2157"/>
<dbReference type="AlphaFoldDB" id="A0A142CVJ4"/>
<gene>
    <name evidence="1" type="ORF">A0127_06225</name>
</gene>